<accession>A0A0F9JHV2</accession>
<sequence length="401" mass="43589">MDEKEIAELAARVATEAVEKLSKVEKKPIPVDDEVIVGKGPEEKLLEDKKSGFKSMGHFFTDLIRCEGADGETSEVLKNYSNALKKTAGFMEEGDLSQGGYLVPEEFRGTLLQTALEASIVKQRATVIPMASNRVTIPALVDDDHTSDYFGGVVIYRTAEKGSKTPKNPVFGKVGLTLHKLTGLCYVTDELLQDSAISIEPIIRNTFGQAVAFVQDYDFLRGNGANQALGVFHASNPSIISVAKETGQDADTIVFENIIKMWSRLYPAGQAKAIWVANINTFPQLATMNMSVGSGGVPVYLPAGGVSGAPFATLMGRPLIFTEKMATVGDLYDIGLADFSQYIIGEKGGLNFATSMHVRFVTDEMAFRFVMRYDGQPWWLATLTPKAGSTLSPFITLAERT</sequence>
<feature type="domain" description="Phage capsid-like C-terminal" evidence="3">
    <location>
        <begin position="99"/>
        <end position="377"/>
    </location>
</feature>
<name>A0A0F9JHV2_9ZZZZ</name>
<evidence type="ECO:0000313" key="4">
    <source>
        <dbReference type="EMBL" id="KKM69178.1"/>
    </source>
</evidence>
<dbReference type="NCBIfam" id="TIGR01554">
    <property type="entry name" value="major_cap_HK97"/>
    <property type="match status" value="1"/>
</dbReference>
<dbReference type="InterPro" id="IPR054612">
    <property type="entry name" value="Phage_capsid-like_C"/>
</dbReference>
<keyword evidence="2" id="KW-0946">Virion</keyword>
<comment type="subcellular location">
    <subcellularLocation>
        <location evidence="1">Virion</location>
    </subcellularLocation>
</comment>
<dbReference type="SUPFAM" id="SSF56563">
    <property type="entry name" value="Major capsid protein gp5"/>
    <property type="match status" value="1"/>
</dbReference>
<proteinExistence type="predicted"/>
<gene>
    <name evidence="4" type="ORF">LCGC14_1453490</name>
</gene>
<evidence type="ECO:0000256" key="2">
    <source>
        <dbReference type="ARBA" id="ARBA00022844"/>
    </source>
</evidence>
<dbReference type="Pfam" id="PF05065">
    <property type="entry name" value="Phage_capsid"/>
    <property type="match status" value="1"/>
</dbReference>
<dbReference type="GO" id="GO:0044423">
    <property type="term" value="C:virion component"/>
    <property type="evidence" value="ECO:0007669"/>
    <property type="project" value="UniProtKB-KW"/>
</dbReference>
<comment type="caution">
    <text evidence="4">The sequence shown here is derived from an EMBL/GenBank/DDBJ whole genome shotgun (WGS) entry which is preliminary data.</text>
</comment>
<dbReference type="AlphaFoldDB" id="A0A0F9JHV2"/>
<organism evidence="4">
    <name type="scientific">marine sediment metagenome</name>
    <dbReference type="NCBI Taxonomy" id="412755"/>
    <lineage>
        <taxon>unclassified sequences</taxon>
        <taxon>metagenomes</taxon>
        <taxon>ecological metagenomes</taxon>
    </lineage>
</organism>
<protein>
    <recommendedName>
        <fullName evidence="3">Phage capsid-like C-terminal domain-containing protein</fullName>
    </recommendedName>
</protein>
<evidence type="ECO:0000259" key="3">
    <source>
        <dbReference type="Pfam" id="PF05065"/>
    </source>
</evidence>
<dbReference type="Gene3D" id="3.30.2400.10">
    <property type="entry name" value="Major capsid protein gp5"/>
    <property type="match status" value="1"/>
</dbReference>
<dbReference type="InterPro" id="IPR024455">
    <property type="entry name" value="Phage_capsid"/>
</dbReference>
<evidence type="ECO:0000256" key="1">
    <source>
        <dbReference type="ARBA" id="ARBA00004328"/>
    </source>
</evidence>
<dbReference type="EMBL" id="LAZR01010034">
    <property type="protein sequence ID" value="KKM69178.1"/>
    <property type="molecule type" value="Genomic_DNA"/>
</dbReference>
<reference evidence="4" key="1">
    <citation type="journal article" date="2015" name="Nature">
        <title>Complex archaea that bridge the gap between prokaryotes and eukaryotes.</title>
        <authorList>
            <person name="Spang A."/>
            <person name="Saw J.H."/>
            <person name="Jorgensen S.L."/>
            <person name="Zaremba-Niedzwiedzka K."/>
            <person name="Martijn J."/>
            <person name="Lind A.E."/>
            <person name="van Eijk R."/>
            <person name="Schleper C."/>
            <person name="Guy L."/>
            <person name="Ettema T.J."/>
        </authorList>
    </citation>
    <scope>NUCLEOTIDE SEQUENCE</scope>
</reference>